<dbReference type="OrthoDB" id="9811036at2"/>
<reference evidence="3 5" key="2">
    <citation type="submission" date="2019-03" db="EMBL/GenBank/DDBJ databases">
        <title>Genomic Encyclopedia of Archaeal and Bacterial Type Strains, Phase II (KMG-II): from individual species to whole genera.</title>
        <authorList>
            <person name="Goeker M."/>
        </authorList>
    </citation>
    <scope>NUCLEOTIDE SEQUENCE [LARGE SCALE GENOMIC DNA]</scope>
    <source>
        <strain evidence="3 5">DSM 15594</strain>
    </source>
</reference>
<dbReference type="InterPro" id="IPR036929">
    <property type="entry name" value="DsbDN_sf"/>
</dbReference>
<evidence type="ECO:0000259" key="1">
    <source>
        <dbReference type="Pfam" id="PF11412"/>
    </source>
</evidence>
<dbReference type="AlphaFoldDB" id="A0A235CEX1"/>
<dbReference type="Proteomes" id="UP000243640">
    <property type="component" value="Unassembled WGS sequence"/>
</dbReference>
<sequence>MKPALFIAAMAGLLLILAPFALKHLTVSAPPEDHIMTVDEAFAVSLERHQHALQLNIDIAPGAYLYRDKLHIEPEGLALGQWQLPAGEPYEDEYFGKSQVYREQLALELPLLNGSSDGHLMLHYQGCGYGLCYPPQQRKLEVN</sequence>
<dbReference type="InterPro" id="IPR028250">
    <property type="entry name" value="DsbDN"/>
</dbReference>
<feature type="domain" description="Thiol:disulfide interchange protein DsbD N-terminal" evidence="1">
    <location>
        <begin position="33"/>
        <end position="141"/>
    </location>
</feature>
<accession>A0A235CEX1</accession>
<evidence type="ECO:0000313" key="2">
    <source>
        <dbReference type="EMBL" id="OYD22919.1"/>
    </source>
</evidence>
<gene>
    <name evidence="2" type="ORF">B6S09_14385</name>
    <name evidence="3" type="ORF">LY04_03059</name>
</gene>
<comment type="caution">
    <text evidence="2">The sequence shown here is derived from an EMBL/GenBank/DDBJ whole genome shotgun (WGS) entry which is preliminary data.</text>
</comment>
<dbReference type="RefSeq" id="WP_094279190.1">
    <property type="nucleotide sequence ID" value="NZ_NQJF01000012.1"/>
</dbReference>
<proteinExistence type="predicted"/>
<reference evidence="2 4" key="1">
    <citation type="submission" date="2017-08" db="EMBL/GenBank/DDBJ databases">
        <title>Draft Genome Sequence of the Marine Bacterium Oceanimonas baumannii ATCC 700832.</title>
        <authorList>
            <person name="Mcclelland W.D."/>
            <person name="Brennan M.A."/>
            <person name="Trachtenberg A.M."/>
            <person name="Maclea K.S."/>
        </authorList>
    </citation>
    <scope>NUCLEOTIDE SEQUENCE [LARGE SCALE GENOMIC DNA]</scope>
    <source>
        <strain evidence="2 4">ATCC 700832</strain>
    </source>
</reference>
<dbReference type="EMBL" id="NQJF01000012">
    <property type="protein sequence ID" value="OYD22919.1"/>
    <property type="molecule type" value="Genomic_DNA"/>
</dbReference>
<dbReference type="Gene3D" id="2.60.40.1250">
    <property type="entry name" value="Thiol:disulfide interchange protein DsbD, N-terminal domain"/>
    <property type="match status" value="1"/>
</dbReference>
<dbReference type="SUPFAM" id="SSF74863">
    <property type="entry name" value="Thiol:disulfide interchange protein DsbD, N-terminal domain (DsbD-alpha)"/>
    <property type="match status" value="1"/>
</dbReference>
<dbReference type="GO" id="GO:0015035">
    <property type="term" value="F:protein-disulfide reductase activity"/>
    <property type="evidence" value="ECO:0007669"/>
    <property type="project" value="TreeGrafter"/>
</dbReference>
<dbReference type="PANTHER" id="PTHR32234">
    <property type="entry name" value="THIOL:DISULFIDE INTERCHANGE PROTEIN DSBD"/>
    <property type="match status" value="1"/>
</dbReference>
<evidence type="ECO:0000313" key="4">
    <source>
        <dbReference type="Proteomes" id="UP000243640"/>
    </source>
</evidence>
<evidence type="ECO:0000313" key="5">
    <source>
        <dbReference type="Proteomes" id="UP000295058"/>
    </source>
</evidence>
<organism evidence="2 4">
    <name type="scientific">Oceanimonas baumannii</name>
    <dbReference type="NCBI Taxonomy" id="129578"/>
    <lineage>
        <taxon>Bacteria</taxon>
        <taxon>Pseudomonadati</taxon>
        <taxon>Pseudomonadota</taxon>
        <taxon>Gammaproteobacteria</taxon>
        <taxon>Aeromonadales</taxon>
        <taxon>Aeromonadaceae</taxon>
        <taxon>Oceanimonas</taxon>
    </lineage>
</organism>
<dbReference type="PANTHER" id="PTHR32234:SF0">
    <property type="entry name" value="THIOL:DISULFIDE INTERCHANGE PROTEIN DSBD"/>
    <property type="match status" value="1"/>
</dbReference>
<dbReference type="Pfam" id="PF11412">
    <property type="entry name" value="DsbD_N"/>
    <property type="match status" value="1"/>
</dbReference>
<dbReference type="EMBL" id="SODO01000015">
    <property type="protein sequence ID" value="TDW56256.1"/>
    <property type="molecule type" value="Genomic_DNA"/>
</dbReference>
<name>A0A235CEX1_9GAMM</name>
<keyword evidence="5" id="KW-1185">Reference proteome</keyword>
<dbReference type="Proteomes" id="UP000295058">
    <property type="component" value="Unassembled WGS sequence"/>
</dbReference>
<dbReference type="GO" id="GO:0045454">
    <property type="term" value="P:cell redox homeostasis"/>
    <property type="evidence" value="ECO:0007669"/>
    <property type="project" value="TreeGrafter"/>
</dbReference>
<evidence type="ECO:0000313" key="3">
    <source>
        <dbReference type="EMBL" id="TDW56256.1"/>
    </source>
</evidence>
<protein>
    <submittedName>
        <fullName evidence="2">Cytochrome C biogenesis protein</fullName>
    </submittedName>
    <submittedName>
        <fullName evidence="3">Thiol:disulfide interchange protein DsbD</fullName>
    </submittedName>
</protein>